<gene>
    <name evidence="1" type="ORF">PPSIR1_28671</name>
</gene>
<protein>
    <submittedName>
        <fullName evidence="1">Uncharacterized protein</fullName>
    </submittedName>
</protein>
<dbReference type="AlphaFoldDB" id="A6GHT0"/>
<dbReference type="EMBL" id="ABCS01000124">
    <property type="protein sequence ID" value="EDM74576.1"/>
    <property type="molecule type" value="Genomic_DNA"/>
</dbReference>
<comment type="caution">
    <text evidence="1">The sequence shown here is derived from an EMBL/GenBank/DDBJ whole genome shotgun (WGS) entry which is preliminary data.</text>
</comment>
<proteinExistence type="predicted"/>
<evidence type="ECO:0000313" key="2">
    <source>
        <dbReference type="Proteomes" id="UP000005801"/>
    </source>
</evidence>
<organism evidence="1 2">
    <name type="scientific">Plesiocystis pacifica SIR-1</name>
    <dbReference type="NCBI Taxonomy" id="391625"/>
    <lineage>
        <taxon>Bacteria</taxon>
        <taxon>Pseudomonadati</taxon>
        <taxon>Myxococcota</taxon>
        <taxon>Polyangia</taxon>
        <taxon>Nannocystales</taxon>
        <taxon>Nannocystaceae</taxon>
        <taxon>Plesiocystis</taxon>
    </lineage>
</organism>
<accession>A6GHT0</accession>
<name>A6GHT0_9BACT</name>
<dbReference type="Proteomes" id="UP000005801">
    <property type="component" value="Unassembled WGS sequence"/>
</dbReference>
<dbReference type="STRING" id="391625.PPSIR1_28671"/>
<evidence type="ECO:0000313" key="1">
    <source>
        <dbReference type="EMBL" id="EDM74576.1"/>
    </source>
</evidence>
<keyword evidence="2" id="KW-1185">Reference proteome</keyword>
<sequence>MYENRANFDATRWRDQDLGKGTSPLAKLD</sequence>
<reference evidence="1 2" key="1">
    <citation type="submission" date="2007-06" db="EMBL/GenBank/DDBJ databases">
        <authorList>
            <person name="Shimkets L."/>
            <person name="Ferriera S."/>
            <person name="Johnson J."/>
            <person name="Kravitz S."/>
            <person name="Beeson K."/>
            <person name="Sutton G."/>
            <person name="Rogers Y.-H."/>
            <person name="Friedman R."/>
            <person name="Frazier M."/>
            <person name="Venter J.C."/>
        </authorList>
    </citation>
    <scope>NUCLEOTIDE SEQUENCE [LARGE SCALE GENOMIC DNA]</scope>
    <source>
        <strain evidence="1 2">SIR-1</strain>
    </source>
</reference>